<dbReference type="OrthoDB" id="5535068at2759"/>
<feature type="compositionally biased region" description="Polar residues" evidence="1">
    <location>
        <begin position="183"/>
        <end position="210"/>
    </location>
</feature>
<protein>
    <recommendedName>
        <fullName evidence="2">DUF4100 domain-containing protein</fullName>
    </recommendedName>
</protein>
<gene>
    <name evidence="3" type="ORF">HD556DRAFT_1503985</name>
</gene>
<feature type="compositionally biased region" description="Acidic residues" evidence="1">
    <location>
        <begin position="33"/>
        <end position="58"/>
    </location>
</feature>
<dbReference type="InterPro" id="IPR021109">
    <property type="entry name" value="Peptidase_aspartic_dom_sf"/>
</dbReference>
<sequence>MTTPFSFDEVSQAAEKILQRDRFDTDLVYSDTDNSDSSDSDSSSDTDSDTESSSDSEEDYQKRRKSSKRAKHKRHLPSKTIIHKTRFEDGSSDEETPITKTRRAVHRQWAAKQGSQEEVENLIQQLGRMKIGDANYSTLYYQAITLDPAVKDIVENPLSRRRREQDMGLRDTRFPSARFTPRDNGTNHITRGTNNQYNVPNRTSTTPNYSNTPYPDKLICYGCGEEDHGLATCPRIEELLTKGELVRGRSGQIMLPGEIPLRRWTGQTIINAYENWSRTAKTHFVRWTEPESEDAASESDGSESCWMAEHMSDDESDEEEVCAYPVYRTQKEGARKKSEVFDGVYPTMGRDAREAMKKEQRQRYELRGDRQYAPASRTQPPKTSAELPTPRKSNPTPPPKQTDDIKDVPKERAKAHMPIDHVIEPKTGIRRSELADGISAKLVLNRILNVPVELTAGEILGVSKELAGLLAESIKPKTINRKDVHLVYDSMKKRKSEAEALIELPIRIHGNSLKAVIDTGSQLNIVSEHMYEKFIKLPINRSKTLVLHDANGGKGLLKGLVSQVPISIGSVLTIAEIYVGEAVPFDILLGRPWQIHNTVSIHERATGTWLEF</sequence>
<organism evidence="3 4">
    <name type="scientific">Suillus plorans</name>
    <dbReference type="NCBI Taxonomy" id="116603"/>
    <lineage>
        <taxon>Eukaryota</taxon>
        <taxon>Fungi</taxon>
        <taxon>Dikarya</taxon>
        <taxon>Basidiomycota</taxon>
        <taxon>Agaricomycotina</taxon>
        <taxon>Agaricomycetes</taxon>
        <taxon>Agaricomycetidae</taxon>
        <taxon>Boletales</taxon>
        <taxon>Suillineae</taxon>
        <taxon>Suillaceae</taxon>
        <taxon>Suillus</taxon>
    </lineage>
</organism>
<dbReference type="Gene3D" id="2.40.70.10">
    <property type="entry name" value="Acid Proteases"/>
    <property type="match status" value="1"/>
</dbReference>
<dbReference type="AlphaFoldDB" id="A0A9P7AE92"/>
<comment type="caution">
    <text evidence="3">The sequence shown here is derived from an EMBL/GenBank/DDBJ whole genome shotgun (WGS) entry which is preliminary data.</text>
</comment>
<dbReference type="SUPFAM" id="SSF50630">
    <property type="entry name" value="Acid proteases"/>
    <property type="match status" value="1"/>
</dbReference>
<feature type="region of interest" description="Disordered" evidence="1">
    <location>
        <begin position="351"/>
        <end position="405"/>
    </location>
</feature>
<evidence type="ECO:0000313" key="3">
    <source>
        <dbReference type="EMBL" id="KAG1787067.1"/>
    </source>
</evidence>
<keyword evidence="4" id="KW-1185">Reference proteome</keyword>
<name>A0A9P7AE92_9AGAM</name>
<dbReference type="RefSeq" id="XP_041154441.1">
    <property type="nucleotide sequence ID" value="XM_041309002.1"/>
</dbReference>
<feature type="region of interest" description="Disordered" evidence="1">
    <location>
        <begin position="18"/>
        <end position="101"/>
    </location>
</feature>
<feature type="domain" description="DUF4100" evidence="2">
    <location>
        <begin position="317"/>
        <end position="477"/>
    </location>
</feature>
<dbReference type="Proteomes" id="UP000719766">
    <property type="component" value="Unassembled WGS sequence"/>
</dbReference>
<feature type="non-terminal residue" evidence="3">
    <location>
        <position position="1"/>
    </location>
</feature>
<feature type="compositionally biased region" description="Basic residues" evidence="1">
    <location>
        <begin position="62"/>
        <end position="84"/>
    </location>
</feature>
<dbReference type="Pfam" id="PF13352">
    <property type="entry name" value="DUF4100"/>
    <property type="match status" value="1"/>
</dbReference>
<dbReference type="InterPro" id="IPR025165">
    <property type="entry name" value="DUF4100"/>
</dbReference>
<evidence type="ECO:0000313" key="4">
    <source>
        <dbReference type="Proteomes" id="UP000719766"/>
    </source>
</evidence>
<dbReference type="CDD" id="cd00303">
    <property type="entry name" value="retropepsin_like"/>
    <property type="match status" value="1"/>
</dbReference>
<reference evidence="3" key="1">
    <citation type="journal article" date="2020" name="New Phytol.">
        <title>Comparative genomics reveals dynamic genome evolution in host specialist ectomycorrhizal fungi.</title>
        <authorList>
            <person name="Lofgren L.A."/>
            <person name="Nguyen N.H."/>
            <person name="Vilgalys R."/>
            <person name="Ruytinx J."/>
            <person name="Liao H.L."/>
            <person name="Branco S."/>
            <person name="Kuo A."/>
            <person name="LaButti K."/>
            <person name="Lipzen A."/>
            <person name="Andreopoulos W."/>
            <person name="Pangilinan J."/>
            <person name="Riley R."/>
            <person name="Hundley H."/>
            <person name="Na H."/>
            <person name="Barry K."/>
            <person name="Grigoriev I.V."/>
            <person name="Stajich J.E."/>
            <person name="Kennedy P.G."/>
        </authorList>
    </citation>
    <scope>NUCLEOTIDE SEQUENCE</scope>
    <source>
        <strain evidence="3">S12</strain>
    </source>
</reference>
<feature type="region of interest" description="Disordered" evidence="1">
    <location>
        <begin position="174"/>
        <end position="210"/>
    </location>
</feature>
<evidence type="ECO:0000256" key="1">
    <source>
        <dbReference type="SAM" id="MobiDB-lite"/>
    </source>
</evidence>
<evidence type="ECO:0000259" key="2">
    <source>
        <dbReference type="Pfam" id="PF13352"/>
    </source>
</evidence>
<dbReference type="EMBL" id="JABBWE010000084">
    <property type="protein sequence ID" value="KAG1787067.1"/>
    <property type="molecule type" value="Genomic_DNA"/>
</dbReference>
<dbReference type="GeneID" id="64602766"/>
<accession>A0A9P7AE92</accession>
<proteinExistence type="predicted"/>
<feature type="compositionally biased region" description="Basic and acidic residues" evidence="1">
    <location>
        <begin position="351"/>
        <end position="370"/>
    </location>
</feature>